<accession>A0A1L7HZJ0</accession>
<proteinExistence type="predicted"/>
<evidence type="ECO:0000313" key="2">
    <source>
        <dbReference type="Proteomes" id="UP000186230"/>
    </source>
</evidence>
<name>A0A1L7HZJ0_9FLAO</name>
<sequence length="44" mass="5188">MIHLEPFDLDNYQYLVPKLIKNFLPVVGLLVNKKKTLPFLKLSF</sequence>
<dbReference type="AlphaFoldDB" id="A0A1L7HZJ0"/>
<gene>
    <name evidence="1" type="ORF">GRFL_0025</name>
</gene>
<dbReference type="KEGG" id="gfl:GRFL_0025"/>
<keyword evidence="2" id="KW-1185">Reference proteome</keyword>
<dbReference type="Proteomes" id="UP000186230">
    <property type="component" value="Chromosome"/>
</dbReference>
<protein>
    <submittedName>
        <fullName evidence="1">Uncharacterized protein</fullName>
    </submittedName>
</protein>
<organism evidence="1 2">
    <name type="scientific">Christiangramia flava JLT2011</name>
    <dbReference type="NCBI Taxonomy" id="1229726"/>
    <lineage>
        <taxon>Bacteria</taxon>
        <taxon>Pseudomonadati</taxon>
        <taxon>Bacteroidota</taxon>
        <taxon>Flavobacteriia</taxon>
        <taxon>Flavobacteriales</taxon>
        <taxon>Flavobacteriaceae</taxon>
        <taxon>Christiangramia</taxon>
    </lineage>
</organism>
<evidence type="ECO:0000313" key="1">
    <source>
        <dbReference type="EMBL" id="APU66749.1"/>
    </source>
</evidence>
<reference evidence="1 2" key="1">
    <citation type="submission" date="2016-07" db="EMBL/GenBank/DDBJ databases">
        <title>Multi-omics approach to identify versatile polysaccharide utilization systems of a marine flavobacterium Gramella flava.</title>
        <authorList>
            <person name="Tang K."/>
        </authorList>
    </citation>
    <scope>NUCLEOTIDE SEQUENCE [LARGE SCALE GENOMIC DNA]</scope>
    <source>
        <strain evidence="1 2">JLT2011</strain>
    </source>
</reference>
<dbReference type="EMBL" id="CP016359">
    <property type="protein sequence ID" value="APU66749.1"/>
    <property type="molecule type" value="Genomic_DNA"/>
</dbReference>